<dbReference type="AlphaFoldDB" id="A0AAW2GGF6"/>
<reference evidence="1 2" key="1">
    <citation type="submission" date="2023-03" db="EMBL/GenBank/DDBJ databases">
        <title>High recombination rates correlate with genetic variation in Cardiocondyla obscurior ants.</title>
        <authorList>
            <person name="Errbii M."/>
        </authorList>
    </citation>
    <scope>NUCLEOTIDE SEQUENCE [LARGE SCALE GENOMIC DNA]</scope>
    <source>
        <strain evidence="1">Alpha-2009</strain>
        <tissue evidence="1">Whole body</tissue>
    </source>
</reference>
<sequence length="63" mass="7534">MSKNGDVFETRSIQLPKLKSRREKELNTIHLCLVVSENHRRRKREVRAKSRWYVSYVTCDAIT</sequence>
<comment type="caution">
    <text evidence="1">The sequence shown here is derived from an EMBL/GenBank/DDBJ whole genome shotgun (WGS) entry which is preliminary data.</text>
</comment>
<gene>
    <name evidence="1" type="ORF">PUN28_004774</name>
</gene>
<evidence type="ECO:0000313" key="2">
    <source>
        <dbReference type="Proteomes" id="UP001430953"/>
    </source>
</evidence>
<dbReference type="EMBL" id="JADYXP020000004">
    <property type="protein sequence ID" value="KAL0125924.1"/>
    <property type="molecule type" value="Genomic_DNA"/>
</dbReference>
<keyword evidence="2" id="KW-1185">Reference proteome</keyword>
<accession>A0AAW2GGF6</accession>
<organism evidence="1 2">
    <name type="scientific">Cardiocondyla obscurior</name>
    <dbReference type="NCBI Taxonomy" id="286306"/>
    <lineage>
        <taxon>Eukaryota</taxon>
        <taxon>Metazoa</taxon>
        <taxon>Ecdysozoa</taxon>
        <taxon>Arthropoda</taxon>
        <taxon>Hexapoda</taxon>
        <taxon>Insecta</taxon>
        <taxon>Pterygota</taxon>
        <taxon>Neoptera</taxon>
        <taxon>Endopterygota</taxon>
        <taxon>Hymenoptera</taxon>
        <taxon>Apocrita</taxon>
        <taxon>Aculeata</taxon>
        <taxon>Formicoidea</taxon>
        <taxon>Formicidae</taxon>
        <taxon>Myrmicinae</taxon>
        <taxon>Cardiocondyla</taxon>
    </lineage>
</organism>
<evidence type="ECO:0000313" key="1">
    <source>
        <dbReference type="EMBL" id="KAL0125924.1"/>
    </source>
</evidence>
<name>A0AAW2GGF6_9HYME</name>
<proteinExistence type="predicted"/>
<protein>
    <submittedName>
        <fullName evidence="1">Uncharacterized protein</fullName>
    </submittedName>
</protein>
<dbReference type="Proteomes" id="UP001430953">
    <property type="component" value="Unassembled WGS sequence"/>
</dbReference>